<dbReference type="RefSeq" id="WP_017029467.1">
    <property type="nucleotide sequence ID" value="NZ_MCUI01000139.1"/>
</dbReference>
<comment type="caution">
    <text evidence="1">The sequence shown here is derived from an EMBL/GenBank/DDBJ whole genome shotgun (WGS) entry which is preliminary data.</text>
</comment>
<evidence type="ECO:0000313" key="2">
    <source>
        <dbReference type="Proteomes" id="UP000235611"/>
    </source>
</evidence>
<proteinExistence type="predicted"/>
<evidence type="ECO:0000313" key="1">
    <source>
        <dbReference type="EMBL" id="PMP15576.1"/>
    </source>
</evidence>
<organism evidence="1 2">
    <name type="scientific">Vibrio breoganii</name>
    <dbReference type="NCBI Taxonomy" id="553239"/>
    <lineage>
        <taxon>Bacteria</taxon>
        <taxon>Pseudomonadati</taxon>
        <taxon>Pseudomonadota</taxon>
        <taxon>Gammaproteobacteria</taxon>
        <taxon>Vibrionales</taxon>
        <taxon>Vibrionaceae</taxon>
        <taxon>Vibrio</taxon>
    </lineage>
</organism>
<dbReference type="Proteomes" id="UP000235611">
    <property type="component" value="Unassembled WGS sequence"/>
</dbReference>
<protein>
    <recommendedName>
        <fullName evidence="3">AlpA family phage regulatory protein</fullName>
    </recommendedName>
</protein>
<dbReference type="EMBL" id="MDBO01000012">
    <property type="protein sequence ID" value="PMP15576.1"/>
    <property type="molecule type" value="Genomic_DNA"/>
</dbReference>
<gene>
    <name evidence="1" type="ORF">BCS93_19100</name>
</gene>
<dbReference type="AlphaFoldDB" id="A0AAP8N0E0"/>
<sequence length="75" mass="8650">MKKNCHSLKADGLEEHDPKKLNLQNVSAVENILGISSSTFWRLRKNNGFLSPVKINGSDYWPLFAVEEWLKSKYQ</sequence>
<evidence type="ECO:0008006" key="3">
    <source>
        <dbReference type="Google" id="ProtNLM"/>
    </source>
</evidence>
<reference evidence="2" key="1">
    <citation type="submission" date="2016-07" db="EMBL/GenBank/DDBJ databases">
        <title>Nontailed viruses are major unrecognized killers of bacteria in the ocean.</title>
        <authorList>
            <person name="Kauffman K."/>
            <person name="Hussain F."/>
            <person name="Yang J."/>
            <person name="Arevalo P."/>
            <person name="Brown J."/>
            <person name="Cutler M."/>
            <person name="Kelly L."/>
            <person name="Polz M.F."/>
        </authorList>
    </citation>
    <scope>NUCLEOTIDE SEQUENCE [LARGE SCALE GENOMIC DNA]</scope>
    <source>
        <strain evidence="2">10N.222.49.A5</strain>
    </source>
</reference>
<dbReference type="Gene3D" id="1.10.238.160">
    <property type="match status" value="1"/>
</dbReference>
<accession>A0AAP8N0E0</accession>
<name>A0AAP8N0E0_9VIBR</name>